<organism evidence="2 3">
    <name type="scientific">Lentibacillus cibarius</name>
    <dbReference type="NCBI Taxonomy" id="2583219"/>
    <lineage>
        <taxon>Bacteria</taxon>
        <taxon>Bacillati</taxon>
        <taxon>Bacillota</taxon>
        <taxon>Bacilli</taxon>
        <taxon>Bacillales</taxon>
        <taxon>Bacillaceae</taxon>
        <taxon>Lentibacillus</taxon>
    </lineage>
</organism>
<comment type="caution">
    <text evidence="2">The sequence shown here is derived from an EMBL/GenBank/DDBJ whole genome shotgun (WGS) entry which is preliminary data.</text>
</comment>
<keyword evidence="1" id="KW-0812">Transmembrane</keyword>
<evidence type="ECO:0000256" key="1">
    <source>
        <dbReference type="SAM" id="Phobius"/>
    </source>
</evidence>
<gene>
    <name evidence="2" type="ORF">FFL34_02890</name>
</gene>
<feature type="transmembrane region" description="Helical" evidence="1">
    <location>
        <begin position="68"/>
        <end position="88"/>
    </location>
</feature>
<sequence>MMSFNKVTMAQVVLKQYRYKLTSYHQVFTSLAVLQLLALFFSSGGVMTSSAGSYGVDAYLNTYSGDLVIIFTFLWGFINAITMTTQAYREDDFLFVTNRQSQHLSNMLFLVTASVIGGLTATLAGYLLRVILFWTSDQGTFAGMVGESATLIELLLSIVAVALYVLMFCALGYLIGNVVQLHRLFIVIIPVLAVGGLLLNGWMGNGSPITLKVYAFFVGETNMLLFLLKTLMTAVLLFAGSFALLRQKEVRT</sequence>
<name>A0A5S3QIX3_9BACI</name>
<feature type="transmembrane region" description="Helical" evidence="1">
    <location>
        <begin position="108"/>
        <end position="134"/>
    </location>
</feature>
<feature type="transmembrane region" description="Helical" evidence="1">
    <location>
        <begin position="223"/>
        <end position="245"/>
    </location>
</feature>
<dbReference type="Proteomes" id="UP000306980">
    <property type="component" value="Unassembled WGS sequence"/>
</dbReference>
<dbReference type="EMBL" id="VCIA01000001">
    <property type="protein sequence ID" value="TMN21171.1"/>
    <property type="molecule type" value="Genomic_DNA"/>
</dbReference>
<reference evidence="2 3" key="1">
    <citation type="submission" date="2019-05" db="EMBL/GenBank/DDBJ databases">
        <title>Genomic analysis of Lentibacillus sp. NKC220-2.</title>
        <authorList>
            <person name="Oh Y.J."/>
        </authorList>
    </citation>
    <scope>NUCLEOTIDE SEQUENCE [LARGE SCALE GENOMIC DNA]</scope>
    <source>
        <strain evidence="2 3">NKC220-2</strain>
    </source>
</reference>
<keyword evidence="1" id="KW-0472">Membrane</keyword>
<protein>
    <submittedName>
        <fullName evidence="2">Uncharacterized protein</fullName>
    </submittedName>
</protein>
<feature type="transmembrane region" description="Helical" evidence="1">
    <location>
        <begin position="184"/>
        <end position="203"/>
    </location>
</feature>
<evidence type="ECO:0000313" key="2">
    <source>
        <dbReference type="EMBL" id="TMN21171.1"/>
    </source>
</evidence>
<feature type="transmembrane region" description="Helical" evidence="1">
    <location>
        <begin position="154"/>
        <end position="175"/>
    </location>
</feature>
<evidence type="ECO:0000313" key="3">
    <source>
        <dbReference type="Proteomes" id="UP000306980"/>
    </source>
</evidence>
<dbReference type="AlphaFoldDB" id="A0A5S3QIX3"/>
<keyword evidence="1" id="KW-1133">Transmembrane helix</keyword>
<proteinExistence type="predicted"/>
<accession>A0A5S3QIX3</accession>